<dbReference type="GO" id="GO:0016491">
    <property type="term" value="F:oxidoreductase activity"/>
    <property type="evidence" value="ECO:0007669"/>
    <property type="project" value="InterPro"/>
</dbReference>
<dbReference type="InterPro" id="IPR036249">
    <property type="entry name" value="Thioredoxin-like_sf"/>
</dbReference>
<evidence type="ECO:0000256" key="3">
    <source>
        <dbReference type="ARBA" id="ARBA00023157"/>
    </source>
</evidence>
<dbReference type="InterPro" id="IPR025380">
    <property type="entry name" value="DUF4369"/>
</dbReference>
<evidence type="ECO:0000313" key="8">
    <source>
        <dbReference type="Proteomes" id="UP000186917"/>
    </source>
</evidence>
<feature type="domain" description="Thioredoxin" evidence="6">
    <location>
        <begin position="243"/>
        <end position="383"/>
    </location>
</feature>
<evidence type="ECO:0000256" key="2">
    <source>
        <dbReference type="ARBA" id="ARBA00022748"/>
    </source>
</evidence>
<evidence type="ECO:0000256" key="5">
    <source>
        <dbReference type="SAM" id="SignalP"/>
    </source>
</evidence>
<name>A0A1N7N0I6_9BACT</name>
<sequence length="383" mass="43044">MKYLPLVGACLLALPLGSLAQKPELKKVHISGKYVNVEEKYNKIYVFYTEDGAKHLDSAWVVDGKYSLDLTIIEPLLVDMLGKESHPGDHPGVMLGQTNRMQIYLEPGNMSITNEGHFVNYTVAGSKSHTEYVKINEQAKVYQQKLMDLMKQGHEKGVTAEQKQEIDEKLNSTKNELYEGVYKKYIDENPESPILFYVLQRYGGGSRESMYKILEMYKKLPEEQRNSLSGIAFAKRIQGQLDITIGSKAPDFAANTPDGQLVALSSQRGKYVLLDFWASWCGPCRKENPNVVIAYNKFKDKGFTVFGVSLDNAGGKEKWIEAIKKDGLGAWTNVSDLKYWSSEPALKYGISAIPQNFLIDPAGKIVAKNLRGEELLKKLEELL</sequence>
<dbReference type="PROSITE" id="PS51352">
    <property type="entry name" value="THIOREDOXIN_2"/>
    <property type="match status" value="1"/>
</dbReference>
<accession>A0A1N7N0I6</accession>
<keyword evidence="2" id="KW-0201">Cytochrome c-type biogenesis</keyword>
<dbReference type="InterPro" id="IPR017937">
    <property type="entry name" value="Thioredoxin_CS"/>
</dbReference>
<dbReference type="InterPro" id="IPR013766">
    <property type="entry name" value="Thioredoxin_domain"/>
</dbReference>
<dbReference type="PANTHER" id="PTHR42852">
    <property type="entry name" value="THIOL:DISULFIDE INTERCHANGE PROTEIN DSBE"/>
    <property type="match status" value="1"/>
</dbReference>
<dbReference type="GO" id="GO:0017004">
    <property type="term" value="P:cytochrome complex assembly"/>
    <property type="evidence" value="ECO:0007669"/>
    <property type="project" value="UniProtKB-KW"/>
</dbReference>
<keyword evidence="3" id="KW-1015">Disulfide bond</keyword>
<keyword evidence="4" id="KW-0676">Redox-active center</keyword>
<dbReference type="PANTHER" id="PTHR42852:SF6">
    <property type="entry name" value="THIOL:DISULFIDE INTERCHANGE PROTEIN DSBE"/>
    <property type="match status" value="1"/>
</dbReference>
<dbReference type="PROSITE" id="PS00194">
    <property type="entry name" value="THIOREDOXIN_1"/>
    <property type="match status" value="1"/>
</dbReference>
<dbReference type="Proteomes" id="UP000186917">
    <property type="component" value="Unassembled WGS sequence"/>
</dbReference>
<dbReference type="Pfam" id="PF00578">
    <property type="entry name" value="AhpC-TSA"/>
    <property type="match status" value="1"/>
</dbReference>
<dbReference type="InterPro" id="IPR050553">
    <property type="entry name" value="Thioredoxin_ResA/DsbE_sf"/>
</dbReference>
<evidence type="ECO:0000256" key="1">
    <source>
        <dbReference type="ARBA" id="ARBA00004196"/>
    </source>
</evidence>
<evidence type="ECO:0000256" key="4">
    <source>
        <dbReference type="ARBA" id="ARBA00023284"/>
    </source>
</evidence>
<dbReference type="CDD" id="cd02966">
    <property type="entry name" value="TlpA_like_family"/>
    <property type="match status" value="1"/>
</dbReference>
<protein>
    <submittedName>
        <fullName evidence="7">Peroxiredoxin</fullName>
    </submittedName>
</protein>
<evidence type="ECO:0000259" key="6">
    <source>
        <dbReference type="PROSITE" id="PS51352"/>
    </source>
</evidence>
<evidence type="ECO:0000313" key="7">
    <source>
        <dbReference type="EMBL" id="SIS91842.1"/>
    </source>
</evidence>
<dbReference type="Pfam" id="PF14289">
    <property type="entry name" value="DUF4369"/>
    <property type="match status" value="1"/>
</dbReference>
<dbReference type="STRING" id="477680.SAMN05421788_10282"/>
<dbReference type="GO" id="GO:0030313">
    <property type="term" value="C:cell envelope"/>
    <property type="evidence" value="ECO:0007669"/>
    <property type="project" value="UniProtKB-SubCell"/>
</dbReference>
<comment type="subcellular location">
    <subcellularLocation>
        <location evidence="1">Cell envelope</location>
    </subcellularLocation>
</comment>
<gene>
    <name evidence="7" type="ORF">SAMN05421788_10282</name>
</gene>
<keyword evidence="8" id="KW-1185">Reference proteome</keyword>
<feature type="signal peptide" evidence="5">
    <location>
        <begin position="1"/>
        <end position="20"/>
    </location>
</feature>
<dbReference type="EMBL" id="FTOR01000002">
    <property type="protein sequence ID" value="SIS91842.1"/>
    <property type="molecule type" value="Genomic_DNA"/>
</dbReference>
<organism evidence="7 8">
    <name type="scientific">Filimonas lacunae</name>
    <dbReference type="NCBI Taxonomy" id="477680"/>
    <lineage>
        <taxon>Bacteria</taxon>
        <taxon>Pseudomonadati</taxon>
        <taxon>Bacteroidota</taxon>
        <taxon>Chitinophagia</taxon>
        <taxon>Chitinophagales</taxon>
        <taxon>Chitinophagaceae</taxon>
        <taxon>Filimonas</taxon>
    </lineage>
</organism>
<dbReference type="SUPFAM" id="SSF52833">
    <property type="entry name" value="Thioredoxin-like"/>
    <property type="match status" value="1"/>
</dbReference>
<keyword evidence="5" id="KW-0732">Signal</keyword>
<dbReference type="RefSeq" id="WP_076377579.1">
    <property type="nucleotide sequence ID" value="NZ_AP017422.1"/>
</dbReference>
<reference evidence="8" key="1">
    <citation type="submission" date="2017-01" db="EMBL/GenBank/DDBJ databases">
        <authorList>
            <person name="Varghese N."/>
            <person name="Submissions S."/>
        </authorList>
    </citation>
    <scope>NUCLEOTIDE SEQUENCE [LARGE SCALE GENOMIC DNA]</scope>
    <source>
        <strain evidence="8">DSM 21054</strain>
    </source>
</reference>
<dbReference type="GO" id="GO:0016209">
    <property type="term" value="F:antioxidant activity"/>
    <property type="evidence" value="ECO:0007669"/>
    <property type="project" value="InterPro"/>
</dbReference>
<feature type="chain" id="PRO_5013337782" evidence="5">
    <location>
        <begin position="21"/>
        <end position="383"/>
    </location>
</feature>
<dbReference type="Gene3D" id="3.40.30.10">
    <property type="entry name" value="Glutaredoxin"/>
    <property type="match status" value="1"/>
</dbReference>
<dbReference type="InterPro" id="IPR000866">
    <property type="entry name" value="AhpC/TSA"/>
</dbReference>
<dbReference type="AlphaFoldDB" id="A0A1N7N0I6"/>
<proteinExistence type="predicted"/>